<keyword evidence="1" id="KW-0472">Membrane</keyword>
<dbReference type="Proteomes" id="UP000199514">
    <property type="component" value="Unassembled WGS sequence"/>
</dbReference>
<dbReference type="AlphaFoldDB" id="A0A1I1INB1"/>
<dbReference type="RefSeq" id="WP_091511389.1">
    <property type="nucleotide sequence ID" value="NZ_FOLE01000005.1"/>
</dbReference>
<proteinExistence type="predicted"/>
<organism evidence="2 3">
    <name type="scientific">Flexibacter flexilis DSM 6793</name>
    <dbReference type="NCBI Taxonomy" id="927664"/>
    <lineage>
        <taxon>Bacteria</taxon>
        <taxon>Pseudomonadati</taxon>
        <taxon>Bacteroidota</taxon>
        <taxon>Cytophagia</taxon>
        <taxon>Cytophagales</taxon>
        <taxon>Flexibacteraceae</taxon>
        <taxon>Flexibacter</taxon>
    </lineage>
</organism>
<name>A0A1I1INB1_9BACT</name>
<keyword evidence="1" id="KW-1133">Transmembrane helix</keyword>
<gene>
    <name evidence="2" type="ORF">SAMN05421780_10522</name>
</gene>
<keyword evidence="3" id="KW-1185">Reference proteome</keyword>
<feature type="transmembrane region" description="Helical" evidence="1">
    <location>
        <begin position="204"/>
        <end position="225"/>
    </location>
</feature>
<accession>A0A1I1INB1</accession>
<keyword evidence="1" id="KW-0812">Transmembrane</keyword>
<evidence type="ECO:0000313" key="3">
    <source>
        <dbReference type="Proteomes" id="UP000199514"/>
    </source>
</evidence>
<protein>
    <submittedName>
        <fullName evidence="2">Uncharacterized protein</fullName>
    </submittedName>
</protein>
<sequence length="255" mass="28331">MKLHYVFRLIGLFLIVCSLWSCGSKPRYYVFRTVRHNPTAKAPKALAAADTLSLPENILQEKIATNQGFMRQDAKFRAKQLRKVNRRLKVAKRLVRLMPAAQKTQLQAQLVLALQAQQAQLQDSTQVIMPASSKPCFTCILCDPIKNYNSVREWVKSSRPRYTTNRRGFAGCMSSLVNLITAIAYPFILIIAGVMMVALLAEMLAILGLLTLVGFGVLYGLLSLLGVSSVLVVPLSVGLSVPLALVFYSLFCFFD</sequence>
<reference evidence="2 3" key="1">
    <citation type="submission" date="2016-10" db="EMBL/GenBank/DDBJ databases">
        <authorList>
            <person name="de Groot N.N."/>
        </authorList>
    </citation>
    <scope>NUCLEOTIDE SEQUENCE [LARGE SCALE GENOMIC DNA]</scope>
    <source>
        <strain evidence="2 3">DSM 6793</strain>
    </source>
</reference>
<dbReference type="EMBL" id="FOLE01000005">
    <property type="protein sequence ID" value="SFC37421.1"/>
    <property type="molecule type" value="Genomic_DNA"/>
</dbReference>
<feature type="transmembrane region" description="Helical" evidence="1">
    <location>
        <begin position="176"/>
        <end position="197"/>
    </location>
</feature>
<evidence type="ECO:0000313" key="2">
    <source>
        <dbReference type="EMBL" id="SFC37421.1"/>
    </source>
</evidence>
<evidence type="ECO:0000256" key="1">
    <source>
        <dbReference type="SAM" id="Phobius"/>
    </source>
</evidence>
<feature type="transmembrane region" description="Helical" evidence="1">
    <location>
        <begin position="231"/>
        <end position="254"/>
    </location>
</feature>